<dbReference type="AlphaFoldDB" id="A0A517D8P9"/>
<evidence type="ECO:0000313" key="1">
    <source>
        <dbReference type="EMBL" id="QDR73704.1"/>
    </source>
</evidence>
<protein>
    <submittedName>
        <fullName evidence="1">Uncharacterized protein</fullName>
    </submittedName>
</protein>
<accession>A0A517D8P9</accession>
<dbReference type="RefSeq" id="WP_144228054.1">
    <property type="nucleotide sequence ID" value="NZ_CP041677.1"/>
</dbReference>
<sequence>MQKMKLIDTTDFFDDYNGDEYEFAKEDVLSFLGDFVHRYEKRYHTKVVNFLLLAERASCYGWISGNGAHGYRVEKSLSDLFLTNSDDMEVFVDENRKINFVYHDHDGSTYAELKLLPESVVEKADIAWDERGEDLYQQMAHCESVSGTNYFA</sequence>
<evidence type="ECO:0000313" key="2">
    <source>
        <dbReference type="Proteomes" id="UP000316394"/>
    </source>
</evidence>
<gene>
    <name evidence="1" type="ORF">FOD75_11480</name>
</gene>
<reference evidence="1 2" key="1">
    <citation type="submission" date="2019-07" db="EMBL/GenBank/DDBJ databases">
        <title>Gastrointestinal microbiota of Peromyscus leucopus, the white-footed mouse.</title>
        <authorList>
            <person name="Milovic A."/>
            <person name="Bassam K."/>
            <person name="Barbour A.G."/>
        </authorList>
    </citation>
    <scope>NUCLEOTIDE SEQUENCE [LARGE SCALE GENOMIC DNA]</scope>
    <source>
        <strain evidence="1 2">LL7</strain>
        <plasmid evidence="1 2">unnamed</plasmid>
    </source>
</reference>
<dbReference type="Proteomes" id="UP000316394">
    <property type="component" value="Plasmid unnamed"/>
</dbReference>
<organism evidence="1 2">
    <name type="scientific">Limosilactobacillus reuteri</name>
    <name type="common">Lactobacillus reuteri</name>
    <dbReference type="NCBI Taxonomy" id="1598"/>
    <lineage>
        <taxon>Bacteria</taxon>
        <taxon>Bacillati</taxon>
        <taxon>Bacillota</taxon>
        <taxon>Bacilli</taxon>
        <taxon>Lactobacillales</taxon>
        <taxon>Lactobacillaceae</taxon>
        <taxon>Limosilactobacillus</taxon>
    </lineage>
</organism>
<dbReference type="EMBL" id="CP041677">
    <property type="protein sequence ID" value="QDR73704.1"/>
    <property type="molecule type" value="Genomic_DNA"/>
</dbReference>
<proteinExistence type="predicted"/>
<geneLocation type="plasmid" evidence="1 2">
    <name>unnamed</name>
</geneLocation>
<keyword evidence="1" id="KW-0614">Plasmid</keyword>
<name>A0A517D8P9_LIMRT</name>